<evidence type="ECO:0000313" key="10">
    <source>
        <dbReference type="Proteomes" id="UP000234585"/>
    </source>
</evidence>
<evidence type="ECO:0000256" key="4">
    <source>
        <dbReference type="ARBA" id="ARBA00023136"/>
    </source>
</evidence>
<evidence type="ECO:0000256" key="6">
    <source>
        <dbReference type="SAM" id="MobiDB-lite"/>
    </source>
</evidence>
<feature type="transmembrane region" description="Helical" evidence="7">
    <location>
        <begin position="99"/>
        <end position="116"/>
    </location>
</feature>
<keyword evidence="4 7" id="KW-0472">Membrane</keyword>
<feature type="transmembrane region" description="Helical" evidence="7">
    <location>
        <begin position="128"/>
        <end position="152"/>
    </location>
</feature>
<comment type="similarity">
    <text evidence="5">Belongs to the SAT4 family.</text>
</comment>
<evidence type="ECO:0000313" key="9">
    <source>
        <dbReference type="EMBL" id="PLB34427.1"/>
    </source>
</evidence>
<feature type="transmembrane region" description="Helical" evidence="7">
    <location>
        <begin position="210"/>
        <end position="230"/>
    </location>
</feature>
<comment type="subcellular location">
    <subcellularLocation>
        <location evidence="1">Membrane</location>
        <topology evidence="1">Multi-pass membrane protein</topology>
    </subcellularLocation>
</comment>
<protein>
    <recommendedName>
        <fullName evidence="8">Rhodopsin domain-containing protein</fullName>
    </recommendedName>
</protein>
<feature type="transmembrane region" description="Helical" evidence="7">
    <location>
        <begin position="250"/>
        <end position="275"/>
    </location>
</feature>
<evidence type="ECO:0000259" key="8">
    <source>
        <dbReference type="Pfam" id="PF20684"/>
    </source>
</evidence>
<reference evidence="9 10" key="1">
    <citation type="submission" date="2017-12" db="EMBL/GenBank/DDBJ databases">
        <authorList>
            <consortium name="DOE Joint Genome Institute"/>
            <person name="Haridas S."/>
            <person name="Kjaerbolling I."/>
            <person name="Vesth T.C."/>
            <person name="Frisvad J.C."/>
            <person name="Nybo J.L."/>
            <person name="Theobald S."/>
            <person name="Kuo A."/>
            <person name="Bowyer P."/>
            <person name="Matsuda Y."/>
            <person name="Mondo S."/>
            <person name="Lyhne E.K."/>
            <person name="Kogle M.E."/>
            <person name="Clum A."/>
            <person name="Lipzen A."/>
            <person name="Salamov A."/>
            <person name="Ngan C.Y."/>
            <person name="Daum C."/>
            <person name="Chiniquy J."/>
            <person name="Barry K."/>
            <person name="LaButti K."/>
            <person name="Simmons B.A."/>
            <person name="Magnuson J.K."/>
            <person name="Mortensen U.H."/>
            <person name="Larsen T.O."/>
            <person name="Grigoriev I.V."/>
            <person name="Baker S.E."/>
            <person name="Andersen M.R."/>
            <person name="Nordberg H.P."/>
            <person name="Cantor M.N."/>
            <person name="Hua S.X."/>
        </authorList>
    </citation>
    <scope>NUCLEOTIDE SEQUENCE [LARGE SCALE GENOMIC DNA]</scope>
    <source>
        <strain evidence="9 10">CBS 102.13</strain>
    </source>
</reference>
<feature type="region of interest" description="Disordered" evidence="6">
    <location>
        <begin position="320"/>
        <end position="340"/>
    </location>
</feature>
<dbReference type="GeneID" id="36522639"/>
<dbReference type="InterPro" id="IPR052337">
    <property type="entry name" value="SAT4-like"/>
</dbReference>
<keyword evidence="10" id="KW-1185">Reference proteome</keyword>
<name>A0A2I2F1D4_ASPCN</name>
<sequence length="408" mass="45629">MNAPVLASRADVGSPESSLIYGYQNAPRQWDIVTQAVCLAISTFCVWMRIYTKFMFTRTPGWEDFITLEADKYGNGIHQQKVAAPDLPMFFKLANVSQIVYGPLIFITKLSILLLYRRVFAPLVKRKTLVFIQLTIWLNFAFYLALTLVKIFECTPRSKIWRKDTPGHCVNVKLQMIATSTINMISNLSILLLPVFYIRRLQSSLFQNMISTAVAFAVGIFACVCSIIRLEVSIRNETTNDWTHDWFPGFLWTYDLLYLLLFLLLASISVGLTYLCRSAEVTSGIIASCLPTMSILLQRLTRGAQVPVSVPICGNRSPSSAMETTIHNTPPLGPSPPVKVAEATPQRSWEMGDLERGGNSDHPCIFQGNSYTMSEARAEGAPAKRRREGNQEGILKIVEVDVESGPGR</sequence>
<accession>A0A2I2F1D4</accession>
<keyword evidence="3 7" id="KW-1133">Transmembrane helix</keyword>
<dbReference type="PANTHER" id="PTHR33048:SF160">
    <property type="entry name" value="SAT4 FAMILY MEMBRANE PROTEIN"/>
    <property type="match status" value="1"/>
</dbReference>
<evidence type="ECO:0000256" key="7">
    <source>
        <dbReference type="SAM" id="Phobius"/>
    </source>
</evidence>
<dbReference type="STRING" id="41067.A0A2I2F1D4"/>
<dbReference type="Proteomes" id="UP000234585">
    <property type="component" value="Unassembled WGS sequence"/>
</dbReference>
<dbReference type="EMBL" id="KZ559179">
    <property type="protein sequence ID" value="PLB34427.1"/>
    <property type="molecule type" value="Genomic_DNA"/>
</dbReference>
<evidence type="ECO:0000256" key="3">
    <source>
        <dbReference type="ARBA" id="ARBA00022989"/>
    </source>
</evidence>
<keyword evidence="2 7" id="KW-0812">Transmembrane</keyword>
<evidence type="ECO:0000256" key="2">
    <source>
        <dbReference type="ARBA" id="ARBA00022692"/>
    </source>
</evidence>
<dbReference type="PANTHER" id="PTHR33048">
    <property type="entry name" value="PTH11-LIKE INTEGRAL MEMBRANE PROTEIN (AFU_ORTHOLOGUE AFUA_5G11245)"/>
    <property type="match status" value="1"/>
</dbReference>
<evidence type="ECO:0000256" key="5">
    <source>
        <dbReference type="ARBA" id="ARBA00038359"/>
    </source>
</evidence>
<feature type="transmembrane region" description="Helical" evidence="7">
    <location>
        <begin position="32"/>
        <end position="50"/>
    </location>
</feature>
<dbReference type="OrthoDB" id="5342292at2759"/>
<dbReference type="AlphaFoldDB" id="A0A2I2F1D4"/>
<dbReference type="GO" id="GO:0016020">
    <property type="term" value="C:membrane"/>
    <property type="evidence" value="ECO:0007669"/>
    <property type="project" value="UniProtKB-SubCell"/>
</dbReference>
<dbReference type="Pfam" id="PF20684">
    <property type="entry name" value="Fung_rhodopsin"/>
    <property type="match status" value="1"/>
</dbReference>
<feature type="transmembrane region" description="Helical" evidence="7">
    <location>
        <begin position="172"/>
        <end position="198"/>
    </location>
</feature>
<dbReference type="InterPro" id="IPR049326">
    <property type="entry name" value="Rhodopsin_dom_fungi"/>
</dbReference>
<feature type="domain" description="Rhodopsin" evidence="8">
    <location>
        <begin position="69"/>
        <end position="253"/>
    </location>
</feature>
<proteinExistence type="inferred from homology"/>
<dbReference type="RefSeq" id="XP_024668439.1">
    <property type="nucleotide sequence ID" value="XM_024815479.1"/>
</dbReference>
<evidence type="ECO:0000256" key="1">
    <source>
        <dbReference type="ARBA" id="ARBA00004141"/>
    </source>
</evidence>
<organism evidence="9 10">
    <name type="scientific">Aspergillus candidus</name>
    <dbReference type="NCBI Taxonomy" id="41067"/>
    <lineage>
        <taxon>Eukaryota</taxon>
        <taxon>Fungi</taxon>
        <taxon>Dikarya</taxon>
        <taxon>Ascomycota</taxon>
        <taxon>Pezizomycotina</taxon>
        <taxon>Eurotiomycetes</taxon>
        <taxon>Eurotiomycetidae</taxon>
        <taxon>Eurotiales</taxon>
        <taxon>Aspergillaceae</taxon>
        <taxon>Aspergillus</taxon>
        <taxon>Aspergillus subgen. Circumdati</taxon>
    </lineage>
</organism>
<gene>
    <name evidence="9" type="ORF">BDW47DRAFT_120380</name>
</gene>